<protein>
    <submittedName>
        <fullName evidence="1">Uncharacterized protein</fullName>
    </submittedName>
</protein>
<evidence type="ECO:0000313" key="2">
    <source>
        <dbReference type="Proteomes" id="UP000054007"/>
    </source>
</evidence>
<evidence type="ECO:0000313" key="1">
    <source>
        <dbReference type="EMBL" id="KIY61911.1"/>
    </source>
</evidence>
<dbReference type="Proteomes" id="UP000054007">
    <property type="component" value="Unassembled WGS sequence"/>
</dbReference>
<name>A0A0D7AXA5_9AGAR</name>
<proteinExistence type="predicted"/>
<reference evidence="1 2" key="1">
    <citation type="journal article" date="2015" name="Fungal Genet. Biol.">
        <title>Evolution of novel wood decay mechanisms in Agaricales revealed by the genome sequences of Fistulina hepatica and Cylindrobasidium torrendii.</title>
        <authorList>
            <person name="Floudas D."/>
            <person name="Held B.W."/>
            <person name="Riley R."/>
            <person name="Nagy L.G."/>
            <person name="Koehler G."/>
            <person name="Ransdell A.S."/>
            <person name="Younus H."/>
            <person name="Chow J."/>
            <person name="Chiniquy J."/>
            <person name="Lipzen A."/>
            <person name="Tritt A."/>
            <person name="Sun H."/>
            <person name="Haridas S."/>
            <person name="LaButti K."/>
            <person name="Ohm R.A."/>
            <person name="Kues U."/>
            <person name="Blanchette R.A."/>
            <person name="Grigoriev I.V."/>
            <person name="Minto R.E."/>
            <person name="Hibbett D.S."/>
        </authorList>
    </citation>
    <scope>NUCLEOTIDE SEQUENCE [LARGE SCALE GENOMIC DNA]</scope>
    <source>
        <strain evidence="1 2">FP15055 ss-10</strain>
    </source>
</reference>
<organism evidence="1 2">
    <name type="scientific">Cylindrobasidium torrendii FP15055 ss-10</name>
    <dbReference type="NCBI Taxonomy" id="1314674"/>
    <lineage>
        <taxon>Eukaryota</taxon>
        <taxon>Fungi</taxon>
        <taxon>Dikarya</taxon>
        <taxon>Basidiomycota</taxon>
        <taxon>Agaricomycotina</taxon>
        <taxon>Agaricomycetes</taxon>
        <taxon>Agaricomycetidae</taxon>
        <taxon>Agaricales</taxon>
        <taxon>Marasmiineae</taxon>
        <taxon>Physalacriaceae</taxon>
        <taxon>Cylindrobasidium</taxon>
    </lineage>
</organism>
<gene>
    <name evidence="1" type="ORF">CYLTODRAFT_427273</name>
</gene>
<dbReference type="EMBL" id="KN880851">
    <property type="protein sequence ID" value="KIY61911.1"/>
    <property type="molecule type" value="Genomic_DNA"/>
</dbReference>
<dbReference type="AlphaFoldDB" id="A0A0D7AXA5"/>
<keyword evidence="2" id="KW-1185">Reference proteome</keyword>
<sequence length="75" mass="8065">MSSESGISNPKKSTGQFHSIKGNFVEGFGNITSTSHDRGLLNLVHLSAAPGLINPDSVKDACRQYLGLNYGCRRN</sequence>
<accession>A0A0D7AXA5</accession>